<evidence type="ECO:0000256" key="6">
    <source>
        <dbReference type="ARBA" id="ARBA00035292"/>
    </source>
</evidence>
<organism evidence="9 10">
    <name type="scientific">Oceanicoccus sagamiensis</name>
    <dbReference type="NCBI Taxonomy" id="716816"/>
    <lineage>
        <taxon>Bacteria</taxon>
        <taxon>Pseudomonadati</taxon>
        <taxon>Pseudomonadota</taxon>
        <taxon>Gammaproteobacteria</taxon>
        <taxon>Cellvibrionales</taxon>
        <taxon>Spongiibacteraceae</taxon>
        <taxon>Oceanicoccus</taxon>
    </lineage>
</organism>
<dbReference type="InterPro" id="IPR000244">
    <property type="entry name" value="Ribosomal_bL9"/>
</dbReference>
<keyword evidence="3 7" id="KW-0694">RNA-binding</keyword>
<dbReference type="Pfam" id="PF03948">
    <property type="entry name" value="Ribosomal_L9_C"/>
    <property type="match status" value="1"/>
</dbReference>
<dbReference type="InterPro" id="IPR036791">
    <property type="entry name" value="Ribosomal_bL9_C_sf"/>
</dbReference>
<keyword evidence="5 7" id="KW-0687">Ribonucleoprotein</keyword>
<proteinExistence type="inferred from homology"/>
<dbReference type="GO" id="GO:0006412">
    <property type="term" value="P:translation"/>
    <property type="evidence" value="ECO:0007669"/>
    <property type="project" value="UniProtKB-UniRule"/>
</dbReference>
<dbReference type="SUPFAM" id="SSF55653">
    <property type="entry name" value="Ribosomal protein L9 C-domain"/>
    <property type="match status" value="1"/>
</dbReference>
<evidence type="ECO:0000256" key="1">
    <source>
        <dbReference type="ARBA" id="ARBA00010605"/>
    </source>
</evidence>
<dbReference type="Gene3D" id="3.40.5.10">
    <property type="entry name" value="Ribosomal protein L9, N-terminal domain"/>
    <property type="match status" value="1"/>
</dbReference>
<dbReference type="InterPro" id="IPR036935">
    <property type="entry name" value="Ribosomal_bL9_N_sf"/>
</dbReference>
<evidence type="ECO:0000313" key="10">
    <source>
        <dbReference type="Proteomes" id="UP000193450"/>
    </source>
</evidence>
<dbReference type="NCBIfam" id="TIGR00158">
    <property type="entry name" value="L9"/>
    <property type="match status" value="1"/>
</dbReference>
<dbReference type="Proteomes" id="UP000193450">
    <property type="component" value="Chromosome"/>
</dbReference>
<dbReference type="EMBL" id="CP019343">
    <property type="protein sequence ID" value="ARN74389.1"/>
    <property type="molecule type" value="Genomic_DNA"/>
</dbReference>
<dbReference type="OrthoDB" id="9788336at2"/>
<evidence type="ECO:0000256" key="4">
    <source>
        <dbReference type="ARBA" id="ARBA00022980"/>
    </source>
</evidence>
<dbReference type="InterPro" id="IPR009027">
    <property type="entry name" value="Ribosomal_bL9/RNase_H1_N"/>
</dbReference>
<dbReference type="KEGG" id="osg:BST96_09795"/>
<dbReference type="PANTHER" id="PTHR21368">
    <property type="entry name" value="50S RIBOSOMAL PROTEIN L9"/>
    <property type="match status" value="1"/>
</dbReference>
<dbReference type="InterPro" id="IPR020594">
    <property type="entry name" value="Ribosomal_bL9_bac/chp"/>
</dbReference>
<sequence>MQVILLERVGKLGDLGDKVNVKAGFGRNYLIPYGKAVPATATNVADFEARRADLEAAAAEKKGAAEARAAQLAEVSITIEANAGDEGKLFGSIGTRDLADAITKAGVEVSKSEVRLPTGVIREIGEFEIDIQLHSEVTQSVNVSVIAEA</sequence>
<dbReference type="GO" id="GO:0019843">
    <property type="term" value="F:rRNA binding"/>
    <property type="evidence" value="ECO:0007669"/>
    <property type="project" value="UniProtKB-UniRule"/>
</dbReference>
<evidence type="ECO:0000256" key="5">
    <source>
        <dbReference type="ARBA" id="ARBA00023274"/>
    </source>
</evidence>
<dbReference type="GO" id="GO:0005840">
    <property type="term" value="C:ribosome"/>
    <property type="evidence" value="ECO:0007669"/>
    <property type="project" value="UniProtKB-KW"/>
</dbReference>
<dbReference type="SUPFAM" id="SSF55658">
    <property type="entry name" value="L9 N-domain-like"/>
    <property type="match status" value="1"/>
</dbReference>
<evidence type="ECO:0000256" key="7">
    <source>
        <dbReference type="HAMAP-Rule" id="MF_00503"/>
    </source>
</evidence>
<name>A0A1X9NFW0_9GAMM</name>
<keyword evidence="10" id="KW-1185">Reference proteome</keyword>
<evidence type="ECO:0000313" key="9">
    <source>
        <dbReference type="EMBL" id="ARN74389.1"/>
    </source>
</evidence>
<keyword evidence="2 7" id="KW-0699">rRNA-binding</keyword>
<evidence type="ECO:0000259" key="8">
    <source>
        <dbReference type="PROSITE" id="PS00651"/>
    </source>
</evidence>
<comment type="function">
    <text evidence="7">Binds to the 23S rRNA.</text>
</comment>
<dbReference type="GO" id="GO:0003735">
    <property type="term" value="F:structural constituent of ribosome"/>
    <property type="evidence" value="ECO:0007669"/>
    <property type="project" value="InterPro"/>
</dbReference>
<comment type="similarity">
    <text evidence="1 7">Belongs to the bacterial ribosomal protein bL9 family.</text>
</comment>
<dbReference type="Gene3D" id="3.10.430.100">
    <property type="entry name" value="Ribosomal protein L9, C-terminal domain"/>
    <property type="match status" value="1"/>
</dbReference>
<accession>A0A1X9NFW0</accession>
<dbReference type="InterPro" id="IPR020069">
    <property type="entry name" value="Ribosomal_bL9_C"/>
</dbReference>
<feature type="domain" description="Ribosomal protein L9" evidence="8">
    <location>
        <begin position="13"/>
        <end position="40"/>
    </location>
</feature>
<dbReference type="GO" id="GO:1990904">
    <property type="term" value="C:ribonucleoprotein complex"/>
    <property type="evidence" value="ECO:0007669"/>
    <property type="project" value="UniProtKB-KW"/>
</dbReference>
<protein>
    <recommendedName>
        <fullName evidence="6 7">Large ribosomal subunit protein bL9</fullName>
    </recommendedName>
</protein>
<dbReference type="RefSeq" id="WP_085758532.1">
    <property type="nucleotide sequence ID" value="NZ_CP019343.1"/>
</dbReference>
<dbReference type="AlphaFoldDB" id="A0A1X9NFW0"/>
<dbReference type="PROSITE" id="PS00651">
    <property type="entry name" value="RIBOSOMAL_L9"/>
    <property type="match status" value="1"/>
</dbReference>
<dbReference type="HAMAP" id="MF_00503">
    <property type="entry name" value="Ribosomal_bL9"/>
    <property type="match status" value="1"/>
</dbReference>
<dbReference type="Pfam" id="PF01281">
    <property type="entry name" value="Ribosomal_L9_N"/>
    <property type="match status" value="1"/>
</dbReference>
<reference evidence="9 10" key="1">
    <citation type="submission" date="2016-11" db="EMBL/GenBank/DDBJ databases">
        <title>Trade-off between light-utilization and light-protection in marine flavobacteria.</title>
        <authorList>
            <person name="Kumagai Y."/>
        </authorList>
    </citation>
    <scope>NUCLEOTIDE SEQUENCE [LARGE SCALE GENOMIC DNA]</scope>
    <source>
        <strain evidence="9 10">NBRC 107125</strain>
    </source>
</reference>
<dbReference type="STRING" id="716816.BST96_09795"/>
<evidence type="ECO:0000256" key="3">
    <source>
        <dbReference type="ARBA" id="ARBA00022884"/>
    </source>
</evidence>
<gene>
    <name evidence="7" type="primary">rplI</name>
    <name evidence="9" type="ORF">BST96_09795</name>
</gene>
<dbReference type="InterPro" id="IPR020070">
    <property type="entry name" value="Ribosomal_bL9_N"/>
</dbReference>
<keyword evidence="4 7" id="KW-0689">Ribosomal protein</keyword>
<evidence type="ECO:0000256" key="2">
    <source>
        <dbReference type="ARBA" id="ARBA00022730"/>
    </source>
</evidence>